<dbReference type="GO" id="GO:0008270">
    <property type="term" value="F:zinc ion binding"/>
    <property type="evidence" value="ECO:0007669"/>
    <property type="project" value="InterPro"/>
</dbReference>
<dbReference type="PRINTS" id="PR00756">
    <property type="entry name" value="ALADIPTASE"/>
</dbReference>
<feature type="site" description="Transition state stabilizer" evidence="15">
    <location>
        <position position="452"/>
    </location>
</feature>
<keyword evidence="22" id="KW-1185">Reference proteome</keyword>
<evidence type="ECO:0000256" key="7">
    <source>
        <dbReference type="ARBA" id="ARBA00022801"/>
    </source>
</evidence>
<evidence type="ECO:0000256" key="6">
    <source>
        <dbReference type="ARBA" id="ARBA00022723"/>
    </source>
</evidence>
<evidence type="ECO:0000259" key="19">
    <source>
        <dbReference type="Pfam" id="PF11838"/>
    </source>
</evidence>
<evidence type="ECO:0000256" key="15">
    <source>
        <dbReference type="PIRSR" id="PIRSR634016-4"/>
    </source>
</evidence>
<name>A0A3R7M511_PENVA</name>
<dbReference type="GO" id="GO:0006508">
    <property type="term" value="P:proteolysis"/>
    <property type="evidence" value="ECO:0007669"/>
    <property type="project" value="UniProtKB-KW"/>
</dbReference>
<evidence type="ECO:0000256" key="4">
    <source>
        <dbReference type="ARBA" id="ARBA00022670"/>
    </source>
</evidence>
<evidence type="ECO:0000256" key="9">
    <source>
        <dbReference type="ARBA" id="ARBA00022989"/>
    </source>
</evidence>
<dbReference type="Pfam" id="PF17900">
    <property type="entry name" value="Peptidase_M1_N"/>
    <property type="match status" value="1"/>
</dbReference>
<feature type="region of interest" description="Disordered" evidence="16">
    <location>
        <begin position="646"/>
        <end position="690"/>
    </location>
</feature>
<evidence type="ECO:0000256" key="11">
    <source>
        <dbReference type="ARBA" id="ARBA00023136"/>
    </source>
</evidence>
<comment type="caution">
    <text evidence="21">The sequence shown here is derived from an EMBL/GenBank/DDBJ whole genome shotgun (WGS) entry which is preliminary data.</text>
</comment>
<evidence type="ECO:0000256" key="16">
    <source>
        <dbReference type="SAM" id="MobiDB-lite"/>
    </source>
</evidence>
<dbReference type="CDD" id="cd09601">
    <property type="entry name" value="M1_APN-Q_like"/>
    <property type="match status" value="1"/>
</dbReference>
<evidence type="ECO:0000259" key="18">
    <source>
        <dbReference type="Pfam" id="PF01433"/>
    </source>
</evidence>
<dbReference type="OrthoDB" id="510539at2759"/>
<feature type="binding site" evidence="14">
    <location>
        <position position="370"/>
    </location>
    <ligand>
        <name>Zn(2+)</name>
        <dbReference type="ChEBI" id="CHEBI:29105"/>
        <note>catalytic</note>
    </ligand>
</feature>
<dbReference type="InterPro" id="IPR050344">
    <property type="entry name" value="Peptidase_M1_aminopeptidases"/>
</dbReference>
<keyword evidence="7" id="KW-0378">Hydrolase</keyword>
<feature type="domain" description="Aminopeptidase N-like N-terminal" evidence="20">
    <location>
        <begin position="42"/>
        <end position="213"/>
    </location>
</feature>
<keyword evidence="10" id="KW-0482">Metalloprotease</keyword>
<dbReference type="Gene3D" id="2.60.40.1910">
    <property type="match status" value="1"/>
</dbReference>
<proteinExistence type="inferred from homology"/>
<evidence type="ECO:0000256" key="13">
    <source>
        <dbReference type="PIRSR" id="PIRSR634016-1"/>
    </source>
</evidence>
<dbReference type="GO" id="GO:0005886">
    <property type="term" value="C:plasma membrane"/>
    <property type="evidence" value="ECO:0007669"/>
    <property type="project" value="UniProtKB-SubCell"/>
</dbReference>
<evidence type="ECO:0000256" key="17">
    <source>
        <dbReference type="SAM" id="Phobius"/>
    </source>
</evidence>
<feature type="transmembrane region" description="Helical" evidence="17">
    <location>
        <begin position="6"/>
        <end position="26"/>
    </location>
</feature>
<comment type="similarity">
    <text evidence="3">Belongs to the peptidase M1 family.</text>
</comment>
<organism evidence="21 22">
    <name type="scientific">Penaeus vannamei</name>
    <name type="common">Whiteleg shrimp</name>
    <name type="synonym">Litopenaeus vannamei</name>
    <dbReference type="NCBI Taxonomy" id="6689"/>
    <lineage>
        <taxon>Eukaryota</taxon>
        <taxon>Metazoa</taxon>
        <taxon>Ecdysozoa</taxon>
        <taxon>Arthropoda</taxon>
        <taxon>Crustacea</taxon>
        <taxon>Multicrustacea</taxon>
        <taxon>Malacostraca</taxon>
        <taxon>Eumalacostraca</taxon>
        <taxon>Eucarida</taxon>
        <taxon>Decapoda</taxon>
        <taxon>Dendrobranchiata</taxon>
        <taxon>Penaeoidea</taxon>
        <taxon>Penaeidae</taxon>
        <taxon>Penaeus</taxon>
    </lineage>
</organism>
<dbReference type="InterPro" id="IPR024571">
    <property type="entry name" value="ERAP1-like_C_dom"/>
</dbReference>
<dbReference type="GO" id="GO:0043171">
    <property type="term" value="P:peptide catabolic process"/>
    <property type="evidence" value="ECO:0007669"/>
    <property type="project" value="TreeGrafter"/>
</dbReference>
<accession>A0A3R7M511</accession>
<keyword evidence="8 14" id="KW-0862">Zinc</keyword>
<keyword evidence="9 17" id="KW-1133">Transmembrane helix</keyword>
<gene>
    <name evidence="21" type="ORF">C7M84_014560</name>
</gene>
<dbReference type="FunFam" id="1.10.390.10:FF:000016">
    <property type="entry name" value="Glutamyl aminopeptidase"/>
    <property type="match status" value="1"/>
</dbReference>
<dbReference type="InterPro" id="IPR034016">
    <property type="entry name" value="M1_APN-typ"/>
</dbReference>
<feature type="binding site" evidence="14">
    <location>
        <position position="366"/>
    </location>
    <ligand>
        <name>Zn(2+)</name>
        <dbReference type="ChEBI" id="CHEBI:29105"/>
        <note>catalytic</note>
    </ligand>
</feature>
<evidence type="ECO:0000256" key="8">
    <source>
        <dbReference type="ARBA" id="ARBA00022833"/>
    </source>
</evidence>
<feature type="binding site" evidence="14">
    <location>
        <position position="389"/>
    </location>
    <ligand>
        <name>Zn(2+)</name>
        <dbReference type="ChEBI" id="CHEBI:29105"/>
        <note>catalytic</note>
    </ligand>
</feature>
<reference evidence="21 22" key="1">
    <citation type="submission" date="2018-04" db="EMBL/GenBank/DDBJ databases">
        <authorList>
            <person name="Zhang X."/>
            <person name="Yuan J."/>
            <person name="Li F."/>
            <person name="Xiang J."/>
        </authorList>
    </citation>
    <scope>NUCLEOTIDE SEQUENCE [LARGE SCALE GENOMIC DNA]</scope>
    <source>
        <tissue evidence="21">Muscle</tissue>
    </source>
</reference>
<keyword evidence="4" id="KW-0645">Protease</keyword>
<keyword evidence="5 17" id="KW-0812">Transmembrane</keyword>
<keyword evidence="21" id="KW-0031">Aminopeptidase</keyword>
<dbReference type="InterPro" id="IPR001930">
    <property type="entry name" value="Peptidase_M1"/>
</dbReference>
<evidence type="ECO:0000256" key="12">
    <source>
        <dbReference type="ARBA" id="ARBA00023180"/>
    </source>
</evidence>
<sequence>MRWTVAIGGGILAMAVLIGGAVWGYLAKPPPDDLFRLPTDLKPVHYEVRLQPFLSGNFSVLGHVDIELKALTEAYSITLHVADIDINTGTIRVAPPNSTTETGFEILETATDTNLDLFVVHLKQRLLEGESYILSLDFEGHLNDELRGFYRSSYKDEAGDDRMLAATFFAPAHARRAFPCMDEPALKATFSISLAHEDRLHALSNMPLRDSEPVHPFPHEHLLPKCNLDVQHPPPSSNPRPPPSLQRGAGGVGVGPLRDVGAHVHVPRRLRHLGLQEQVGWTWAREAALEQVDYALETGPKALSFFEDYFGIPYPLPKEDMVALPDFAPGAMENWGLITYRETAMLYSPEESSASNKQRVATVVVHELAHQWFGNLVTPTWWTDVWLNEGFASFMEYVGTEHVEPSWQMKEQFVVSELQYVFGIDSLESSHPISVPVVNQDQLGEIYDVIAYVKGASIIRMMNYYLGEETFRKGISNYLKAFEYAAADQDDLWQFLTQAAHEDDALAADVTVKDIMDTWTLQTGYPVVKVERDVTGTTALDAPDFTRTRPSAWLTPGTSTLILDGLPSADAWVLLNLQQTGYFRVNYDAGNWELLTKQLADAHEVIHVTNRAQVMDDALNLARAVNPSSPTTNQLPEPQLTSPFFHKASSPDLAHKPLFLPPPKPPHQPFSLPLSPSQQKLLSPPKASFP</sequence>
<dbReference type="Pfam" id="PF01433">
    <property type="entry name" value="Peptidase_M1"/>
    <property type="match status" value="1"/>
</dbReference>
<dbReference type="InterPro" id="IPR014782">
    <property type="entry name" value="Peptidase_M1_dom"/>
</dbReference>
<evidence type="ECO:0000313" key="21">
    <source>
        <dbReference type="EMBL" id="ROT67358.1"/>
    </source>
</evidence>
<keyword evidence="11 17" id="KW-0472">Membrane</keyword>
<dbReference type="Pfam" id="PF11838">
    <property type="entry name" value="ERAP1_C"/>
    <property type="match status" value="1"/>
</dbReference>
<dbReference type="PANTHER" id="PTHR11533">
    <property type="entry name" value="PROTEASE M1 ZINC METALLOPROTEASE"/>
    <property type="match status" value="1"/>
</dbReference>
<evidence type="ECO:0000313" key="22">
    <source>
        <dbReference type="Proteomes" id="UP000283509"/>
    </source>
</evidence>
<dbReference type="InterPro" id="IPR045357">
    <property type="entry name" value="Aminopeptidase_N-like_N"/>
</dbReference>
<evidence type="ECO:0000259" key="20">
    <source>
        <dbReference type="Pfam" id="PF17900"/>
    </source>
</evidence>
<evidence type="ECO:0000256" key="2">
    <source>
        <dbReference type="ARBA" id="ARBA00004609"/>
    </source>
</evidence>
<dbReference type="Gene3D" id="2.60.40.1730">
    <property type="entry name" value="tricorn interacting facor f3 domain"/>
    <property type="match status" value="1"/>
</dbReference>
<dbReference type="SUPFAM" id="SSF63737">
    <property type="entry name" value="Leukotriene A4 hydrolase N-terminal domain"/>
    <property type="match status" value="1"/>
</dbReference>
<reference evidence="21 22" key="2">
    <citation type="submission" date="2019-01" db="EMBL/GenBank/DDBJ databases">
        <title>The decoding of complex shrimp genome reveals the adaptation for benthos swimmer, frequently molting mechanism and breeding impact on genome.</title>
        <authorList>
            <person name="Sun Y."/>
            <person name="Gao Y."/>
            <person name="Yu Y."/>
        </authorList>
    </citation>
    <scope>NUCLEOTIDE SEQUENCE [LARGE SCALE GENOMIC DNA]</scope>
    <source>
        <tissue evidence="21">Muscle</tissue>
    </source>
</reference>
<feature type="compositionally biased region" description="Low complexity" evidence="16">
    <location>
        <begin position="669"/>
        <end position="690"/>
    </location>
</feature>
<protein>
    <submittedName>
        <fullName evidence="21">Putative aminopeptidase N-like</fullName>
    </submittedName>
</protein>
<dbReference type="SUPFAM" id="SSF55486">
    <property type="entry name" value="Metalloproteases ('zincins'), catalytic domain"/>
    <property type="match status" value="1"/>
</dbReference>
<dbReference type="Proteomes" id="UP000283509">
    <property type="component" value="Unassembled WGS sequence"/>
</dbReference>
<evidence type="ECO:0000256" key="3">
    <source>
        <dbReference type="ARBA" id="ARBA00010136"/>
    </source>
</evidence>
<feature type="compositionally biased region" description="Pro residues" evidence="16">
    <location>
        <begin position="659"/>
        <end position="668"/>
    </location>
</feature>
<keyword evidence="12" id="KW-0325">Glycoprotein</keyword>
<dbReference type="Gene3D" id="1.10.3480.20">
    <property type="match status" value="1"/>
</dbReference>
<dbReference type="GO" id="GO:0042277">
    <property type="term" value="F:peptide binding"/>
    <property type="evidence" value="ECO:0007669"/>
    <property type="project" value="TreeGrafter"/>
</dbReference>
<feature type="active site" description="Proton acceptor" evidence="13">
    <location>
        <position position="367"/>
    </location>
</feature>
<feature type="compositionally biased region" description="Pro residues" evidence="16">
    <location>
        <begin position="232"/>
        <end position="244"/>
    </location>
</feature>
<dbReference type="InterPro" id="IPR042097">
    <property type="entry name" value="Aminopeptidase_N-like_N_sf"/>
</dbReference>
<evidence type="ECO:0000256" key="14">
    <source>
        <dbReference type="PIRSR" id="PIRSR634016-3"/>
    </source>
</evidence>
<comment type="subcellular location">
    <subcellularLocation>
        <location evidence="2">Cell membrane</location>
        <topology evidence="2">Lipid-anchor</topology>
        <topology evidence="2">GPI-anchor</topology>
    </subcellularLocation>
    <subcellularLocation>
        <location evidence="1">Membrane</location>
        <topology evidence="1">Single-pass membrane protein</topology>
    </subcellularLocation>
</comment>
<dbReference type="AlphaFoldDB" id="A0A3R7M511"/>
<feature type="region of interest" description="Disordered" evidence="16">
    <location>
        <begin position="224"/>
        <end position="253"/>
    </location>
</feature>
<dbReference type="GO" id="GO:0005615">
    <property type="term" value="C:extracellular space"/>
    <property type="evidence" value="ECO:0007669"/>
    <property type="project" value="TreeGrafter"/>
</dbReference>
<evidence type="ECO:0000256" key="10">
    <source>
        <dbReference type="ARBA" id="ARBA00023049"/>
    </source>
</evidence>
<evidence type="ECO:0000256" key="5">
    <source>
        <dbReference type="ARBA" id="ARBA00022692"/>
    </source>
</evidence>
<dbReference type="GO" id="GO:0005737">
    <property type="term" value="C:cytoplasm"/>
    <property type="evidence" value="ECO:0007669"/>
    <property type="project" value="TreeGrafter"/>
</dbReference>
<evidence type="ECO:0000256" key="1">
    <source>
        <dbReference type="ARBA" id="ARBA00004167"/>
    </source>
</evidence>
<dbReference type="EMBL" id="QCYY01002818">
    <property type="protein sequence ID" value="ROT67358.1"/>
    <property type="molecule type" value="Genomic_DNA"/>
</dbReference>
<dbReference type="Gene3D" id="1.10.390.10">
    <property type="entry name" value="Neutral Protease Domain 2"/>
    <property type="match status" value="1"/>
</dbReference>
<dbReference type="InterPro" id="IPR027268">
    <property type="entry name" value="Peptidase_M4/M1_CTD_sf"/>
</dbReference>
<dbReference type="PANTHER" id="PTHR11533:SF294">
    <property type="entry name" value="THYROTROPIN-RELEASING HORMONE-DEGRADING ECTOENZYME"/>
    <property type="match status" value="1"/>
</dbReference>
<feature type="domain" description="Peptidase M1 membrane alanine aminopeptidase" evidence="18">
    <location>
        <begin position="294"/>
        <end position="519"/>
    </location>
</feature>
<dbReference type="GO" id="GO:0070006">
    <property type="term" value="F:metalloaminopeptidase activity"/>
    <property type="evidence" value="ECO:0007669"/>
    <property type="project" value="TreeGrafter"/>
</dbReference>
<keyword evidence="6 14" id="KW-0479">Metal-binding</keyword>
<feature type="domain" description="ERAP1-like C-terminal" evidence="19">
    <location>
        <begin position="572"/>
        <end position="624"/>
    </location>
</feature>
<comment type="cofactor">
    <cofactor evidence="14">
        <name>Zn(2+)</name>
        <dbReference type="ChEBI" id="CHEBI:29105"/>
    </cofactor>
    <text evidence="14">Binds 1 zinc ion per subunit.</text>
</comment>